<evidence type="ECO:0000256" key="5">
    <source>
        <dbReference type="PROSITE-ProRule" id="PRU00552"/>
    </source>
</evidence>
<dbReference type="Gene3D" id="3.40.50.300">
    <property type="entry name" value="P-loop containing nucleotide triphosphate hydrolases"/>
    <property type="match status" value="1"/>
</dbReference>
<accession>A0AAD2AAC7</accession>
<feature type="domain" description="DEAD-box RNA helicase Q" evidence="7">
    <location>
        <begin position="122"/>
        <end position="150"/>
    </location>
</feature>
<reference evidence="8" key="1">
    <citation type="submission" date="2023-05" db="EMBL/GenBank/DDBJ databases">
        <authorList>
            <person name="Huff M."/>
        </authorList>
    </citation>
    <scope>NUCLEOTIDE SEQUENCE</scope>
</reference>
<evidence type="ECO:0000256" key="6">
    <source>
        <dbReference type="SAM" id="MobiDB-lite"/>
    </source>
</evidence>
<keyword evidence="3" id="KW-0347">Helicase</keyword>
<evidence type="ECO:0000313" key="8">
    <source>
        <dbReference type="EMBL" id="CAI9781515.1"/>
    </source>
</evidence>
<feature type="region of interest" description="Disordered" evidence="6">
    <location>
        <begin position="55"/>
        <end position="108"/>
    </location>
</feature>
<evidence type="ECO:0000256" key="4">
    <source>
        <dbReference type="ARBA" id="ARBA00022840"/>
    </source>
</evidence>
<evidence type="ECO:0000256" key="1">
    <source>
        <dbReference type="ARBA" id="ARBA00022741"/>
    </source>
</evidence>
<evidence type="ECO:0000256" key="3">
    <source>
        <dbReference type="ARBA" id="ARBA00022806"/>
    </source>
</evidence>
<proteinExistence type="predicted"/>
<feature type="region of interest" description="Disordered" evidence="6">
    <location>
        <begin position="1"/>
        <end position="41"/>
    </location>
</feature>
<feature type="compositionally biased region" description="Acidic residues" evidence="6">
    <location>
        <begin position="75"/>
        <end position="96"/>
    </location>
</feature>
<dbReference type="EMBL" id="OU503053">
    <property type="protein sequence ID" value="CAI9781515.1"/>
    <property type="molecule type" value="Genomic_DNA"/>
</dbReference>
<dbReference type="GO" id="GO:0016787">
    <property type="term" value="F:hydrolase activity"/>
    <property type="evidence" value="ECO:0007669"/>
    <property type="project" value="UniProtKB-KW"/>
</dbReference>
<dbReference type="AlphaFoldDB" id="A0AAD2AAC7"/>
<protein>
    <recommendedName>
        <fullName evidence="7">DEAD-box RNA helicase Q domain-containing protein</fullName>
    </recommendedName>
</protein>
<feature type="compositionally biased region" description="Basic and acidic residues" evidence="6">
    <location>
        <begin position="12"/>
        <end position="21"/>
    </location>
</feature>
<keyword evidence="4" id="KW-0067">ATP-binding</keyword>
<sequence length="163" mass="18156">MMRGARGTESANGKDREEIRRAARGSEMGYGKDGGGGVGVKREWTRVSQRALVVIKDEEEEGDEEDYNNFKELTDSDEVDDEDEDESEEEDNIADDVFEKEKVLSQSPSSSLWRSDAYLSESRFVQCSISPLSMKGLKDAGYEKMTVVQEATLPVILEGLSTI</sequence>
<gene>
    <name evidence="8" type="ORF">FPE_LOCUS28945</name>
</gene>
<evidence type="ECO:0000313" key="9">
    <source>
        <dbReference type="Proteomes" id="UP000834106"/>
    </source>
</evidence>
<dbReference type="InterPro" id="IPR014014">
    <property type="entry name" value="RNA_helicase_DEAD_Q_motif"/>
</dbReference>
<feature type="compositionally biased region" description="Acidic residues" evidence="6">
    <location>
        <begin position="57"/>
        <end position="67"/>
    </location>
</feature>
<dbReference type="InterPro" id="IPR027417">
    <property type="entry name" value="P-loop_NTPase"/>
</dbReference>
<dbReference type="GO" id="GO:0005524">
    <property type="term" value="F:ATP binding"/>
    <property type="evidence" value="ECO:0007669"/>
    <property type="project" value="UniProtKB-KW"/>
</dbReference>
<dbReference type="PROSITE" id="PS51195">
    <property type="entry name" value="Q_MOTIF"/>
    <property type="match status" value="1"/>
</dbReference>
<keyword evidence="2" id="KW-0378">Hydrolase</keyword>
<evidence type="ECO:0000256" key="2">
    <source>
        <dbReference type="ARBA" id="ARBA00022801"/>
    </source>
</evidence>
<feature type="short sequence motif" description="Q motif" evidence="5">
    <location>
        <begin position="122"/>
        <end position="150"/>
    </location>
</feature>
<keyword evidence="1" id="KW-0547">Nucleotide-binding</keyword>
<dbReference type="GO" id="GO:0003724">
    <property type="term" value="F:RNA helicase activity"/>
    <property type="evidence" value="ECO:0007669"/>
    <property type="project" value="InterPro"/>
</dbReference>
<evidence type="ECO:0000259" key="7">
    <source>
        <dbReference type="PROSITE" id="PS51195"/>
    </source>
</evidence>
<dbReference type="Proteomes" id="UP000834106">
    <property type="component" value="Chromosome 18"/>
</dbReference>
<organism evidence="8 9">
    <name type="scientific">Fraxinus pennsylvanica</name>
    <dbReference type="NCBI Taxonomy" id="56036"/>
    <lineage>
        <taxon>Eukaryota</taxon>
        <taxon>Viridiplantae</taxon>
        <taxon>Streptophyta</taxon>
        <taxon>Embryophyta</taxon>
        <taxon>Tracheophyta</taxon>
        <taxon>Spermatophyta</taxon>
        <taxon>Magnoliopsida</taxon>
        <taxon>eudicotyledons</taxon>
        <taxon>Gunneridae</taxon>
        <taxon>Pentapetalae</taxon>
        <taxon>asterids</taxon>
        <taxon>lamiids</taxon>
        <taxon>Lamiales</taxon>
        <taxon>Oleaceae</taxon>
        <taxon>Oleeae</taxon>
        <taxon>Fraxinus</taxon>
    </lineage>
</organism>
<keyword evidence="9" id="KW-1185">Reference proteome</keyword>
<name>A0AAD2AAC7_9LAMI</name>